<dbReference type="Gene3D" id="3.20.20.450">
    <property type="entry name" value="EAL domain"/>
    <property type="match status" value="1"/>
</dbReference>
<organism evidence="12 13">
    <name type="scientific">Pseudoduganella albidiflava</name>
    <dbReference type="NCBI Taxonomy" id="321983"/>
    <lineage>
        <taxon>Bacteria</taxon>
        <taxon>Pseudomonadati</taxon>
        <taxon>Pseudomonadota</taxon>
        <taxon>Betaproteobacteria</taxon>
        <taxon>Burkholderiales</taxon>
        <taxon>Oxalobacteraceae</taxon>
        <taxon>Telluria group</taxon>
        <taxon>Pseudoduganella</taxon>
    </lineage>
</organism>
<keyword evidence="7 10" id="KW-1133">Transmembrane helix</keyword>
<evidence type="ECO:0000256" key="3">
    <source>
        <dbReference type="ARBA" id="ARBA00022475"/>
    </source>
</evidence>
<dbReference type="PANTHER" id="PTHR33121">
    <property type="entry name" value="CYCLIC DI-GMP PHOSPHODIESTERASE PDEF"/>
    <property type="match status" value="1"/>
</dbReference>
<keyword evidence="8 10" id="KW-0472">Membrane</keyword>
<dbReference type="EMBL" id="CP036401">
    <property type="protein sequence ID" value="QBI02397.1"/>
    <property type="molecule type" value="Genomic_DNA"/>
</dbReference>
<dbReference type="SMART" id="SM00052">
    <property type="entry name" value="EAL"/>
    <property type="match status" value="1"/>
</dbReference>
<dbReference type="Pfam" id="PF00563">
    <property type="entry name" value="EAL"/>
    <property type="match status" value="1"/>
</dbReference>
<keyword evidence="6" id="KW-0378">Hydrolase</keyword>
<evidence type="ECO:0000256" key="10">
    <source>
        <dbReference type="SAM" id="Phobius"/>
    </source>
</evidence>
<dbReference type="Proteomes" id="UP000292307">
    <property type="component" value="Chromosome"/>
</dbReference>
<dbReference type="InterPro" id="IPR050706">
    <property type="entry name" value="Cyclic-di-GMP_PDE-like"/>
</dbReference>
<sequence length="609" mass="65731">MPITGIGMAARSGPLPCKPGQPRLCDTRRKPPTGHPAAAWQHCGMTVPARHRRTPATILAVNGPGIGSSIASQLMKQRAVFVATSLAVLVALTVPPWLALREARQQAYRAEADLALGYASDIVRRADDTEKQALAGIDQLARSGHAPCSAASQALMRHIDLTSIYLQAIGHVRDGVLVCSSMGDEPVPLGAQVFRSSTGVTLYASVPLRDGVKSPLLGFQKGNFAALIHRDLPLDAWTAVPGVSLAMMHLEFSRNGPPVTHRGHIERSWLARLGERREATIVMDGHLVALVRSRQFPTAGIAAVPVSYLDRRTSALARRFVPAGVIAGLALAAAICMLARRQLSLASALRQGLRRNEFFLAYQPIVELATGRWVGAEALLRWRRSNGELIGPDLFIPVAERTGTITKLTERVLELVARDVGDFLARNPAFHIAVNLSAADLNLPVTRTLLDKLLADAGATPSNLIVEMTERALLDIATAKPVIASLRSGGIEVAVDDFGTGYSSLSYLESFELDFLKIDRAFTEAIGTRSPTDQVVHHIIAMAQTMKLRIIAEGVETEAQAEYLLGRGVQFAQGWRFARAMPWSELRAAFEQRGSGSSRAPANDLADVR</sequence>
<evidence type="ECO:0000256" key="8">
    <source>
        <dbReference type="ARBA" id="ARBA00023136"/>
    </source>
</evidence>
<comment type="catalytic activity">
    <reaction evidence="9">
        <text>3',3'-c-di-GMP + H2O = 5'-phosphoguanylyl(3'-&gt;5')guanosine + H(+)</text>
        <dbReference type="Rhea" id="RHEA:24902"/>
        <dbReference type="ChEBI" id="CHEBI:15377"/>
        <dbReference type="ChEBI" id="CHEBI:15378"/>
        <dbReference type="ChEBI" id="CHEBI:58754"/>
        <dbReference type="ChEBI" id="CHEBI:58805"/>
        <dbReference type="EC" id="3.1.4.52"/>
    </reaction>
</comment>
<dbReference type="PANTHER" id="PTHR33121:SF79">
    <property type="entry name" value="CYCLIC DI-GMP PHOSPHODIESTERASE PDED-RELATED"/>
    <property type="match status" value="1"/>
</dbReference>
<keyword evidence="13" id="KW-1185">Reference proteome</keyword>
<evidence type="ECO:0000256" key="1">
    <source>
        <dbReference type="ARBA" id="ARBA00004651"/>
    </source>
</evidence>
<evidence type="ECO:0000259" key="11">
    <source>
        <dbReference type="PROSITE" id="PS50883"/>
    </source>
</evidence>
<evidence type="ECO:0000256" key="9">
    <source>
        <dbReference type="ARBA" id="ARBA00034290"/>
    </source>
</evidence>
<reference evidence="12 13" key="1">
    <citation type="submission" date="2019-02" db="EMBL/GenBank/DDBJ databases">
        <title>Draft Genome Sequences of Six Type Strains of the Genus Massilia.</title>
        <authorList>
            <person name="Miess H."/>
            <person name="Frediansyhah A."/>
            <person name="Gross H."/>
        </authorList>
    </citation>
    <scope>NUCLEOTIDE SEQUENCE [LARGE SCALE GENOMIC DNA]</scope>
    <source>
        <strain evidence="12 13">DSM 17472</strain>
    </source>
</reference>
<dbReference type="EC" id="3.1.4.52" evidence="2"/>
<feature type="transmembrane region" description="Helical" evidence="10">
    <location>
        <begin position="320"/>
        <end position="340"/>
    </location>
</feature>
<evidence type="ECO:0000256" key="7">
    <source>
        <dbReference type="ARBA" id="ARBA00022989"/>
    </source>
</evidence>
<comment type="subcellular location">
    <subcellularLocation>
        <location evidence="1">Cell membrane</location>
        <topology evidence="1">Multi-pass membrane protein</topology>
    </subcellularLocation>
</comment>
<evidence type="ECO:0000313" key="12">
    <source>
        <dbReference type="EMBL" id="QBI02397.1"/>
    </source>
</evidence>
<evidence type="ECO:0000256" key="5">
    <source>
        <dbReference type="ARBA" id="ARBA00022692"/>
    </source>
</evidence>
<proteinExistence type="predicted"/>
<feature type="domain" description="EAL" evidence="11">
    <location>
        <begin position="342"/>
        <end position="594"/>
    </location>
</feature>
<protein>
    <recommendedName>
        <fullName evidence="2">cyclic-guanylate-specific phosphodiesterase</fullName>
        <ecNumber evidence="2">3.1.4.52</ecNumber>
    </recommendedName>
</protein>
<keyword evidence="3" id="KW-1003">Cell membrane</keyword>
<evidence type="ECO:0000313" key="13">
    <source>
        <dbReference type="Proteomes" id="UP000292307"/>
    </source>
</evidence>
<dbReference type="InterPro" id="IPR001633">
    <property type="entry name" value="EAL_dom"/>
</dbReference>
<dbReference type="SUPFAM" id="SSF141868">
    <property type="entry name" value="EAL domain-like"/>
    <property type="match status" value="1"/>
</dbReference>
<dbReference type="Pfam" id="PF12792">
    <property type="entry name" value="CSS-motif"/>
    <property type="match status" value="1"/>
</dbReference>
<dbReference type="CDD" id="cd01948">
    <property type="entry name" value="EAL"/>
    <property type="match status" value="1"/>
</dbReference>
<feature type="transmembrane region" description="Helical" evidence="10">
    <location>
        <begin position="79"/>
        <end position="100"/>
    </location>
</feature>
<evidence type="ECO:0000256" key="4">
    <source>
        <dbReference type="ARBA" id="ARBA00022636"/>
    </source>
</evidence>
<dbReference type="InterPro" id="IPR024744">
    <property type="entry name" value="CSS-motif_dom"/>
</dbReference>
<dbReference type="InterPro" id="IPR035919">
    <property type="entry name" value="EAL_sf"/>
</dbReference>
<accession>A0ABX5RWG5</accession>
<evidence type="ECO:0000256" key="2">
    <source>
        <dbReference type="ARBA" id="ARBA00012282"/>
    </source>
</evidence>
<gene>
    <name evidence="12" type="ORF">EYF70_17275</name>
</gene>
<dbReference type="PROSITE" id="PS50883">
    <property type="entry name" value="EAL"/>
    <property type="match status" value="1"/>
</dbReference>
<keyword evidence="4" id="KW-0973">c-di-GMP</keyword>
<keyword evidence="5 10" id="KW-0812">Transmembrane</keyword>
<name>A0ABX5RWG5_9BURK</name>
<evidence type="ECO:0000256" key="6">
    <source>
        <dbReference type="ARBA" id="ARBA00022801"/>
    </source>
</evidence>